<comment type="caution">
    <text evidence="2">The sequence shown here is derived from an EMBL/GenBank/DDBJ whole genome shotgun (WGS) entry which is preliminary data.</text>
</comment>
<sequence length="1104" mass="121891">MEMPEKWRSLVHPRRGKPVDFPVEVDPGVAEVVREMTRLAEPEIEAMLGHSATEPEMADAVRAWLRGEPDPVGAAAVACVIVERKGIEDDALRAAFVDAWTVEHGLPFAACAFTELCGVRLGFPRPEPVARRPDSAFVVTAVVGGGQGGVMRAMPDDDLARWWGEGTFMRRLRNLIATAGDDEYQETVRRLAAHRGDGPRRLAVTYLVPTERKWADECFADDHPDMSLTTHLQLFCSLSTAEHVADLNSFMLLYREERLPEILATLLHGGGRAAAPALAADLAVHYGDVEAGRREQFEALVRLPSDEALQALVERLDQKDVLPWLTAAADRFPVRAIRVLSQSTGESTAERLAIEGLLRARVHADPELARAALPALPPESRKVVEPLLPPAAVPDADDLPPLLVDPPWTRPSRGKSKPVVLDGLTAPAESSLKWEDGEFERLDDEFDWPRRGDGELAWFEKWVADNGRLTELWQLPEAAPDAPVQYGSLKLRNYDAELVRFLWLPKVVARFGVDALPLVLRTVTDRADMYGEWLLPYLDADVARTMAGWLGRFKTARDVVHRWLRRHGVAAVPYLVPLAFGKSGPVRRGAESALRVLAEEYGETAVVDAAGEAGQAVAGLFAVDPLEMLPSRMPKTDWADPERLPRVLLRGRERALPTAATRHLLTMLAISKEGKPYPGVDIVRELCDPASLAEFSWEVFLRWYGQGAPTKENWALAQLGLLGDDTTVRRLSPLVRAWPGESASARAVTGLDALARIGSDVALTHLYALSRKGKYTGIKEHAQRKVEEIAAARGLTSDQLADRAVPDFGLDAEGGMTFDYGSRRFAVGFDEQLRPFVVEENGKVRKSLPKPGPKDDPVLAPAAHTLFAGLRKDVRTVAEEEIRRLEKAMVRGRRWSPEEFRRFFVSHPLLWHIVRRLVWLAEEGDGGTATAFRIAEDRTFADVNDDVVEPSETARVGIAHPVALGESVKAWSELFADYEILQPFPQLGRPVHRLTEEERTATRLRRLEGRVAPYGKAKGMSQSRFEDCGGALVRADLNGRYVIVDISPGLMGYYMGQGDDQTVTAVRAATDPRDPVHPPGGLPLGEIDPVTMSEVIADIVHISE</sequence>
<protein>
    <submittedName>
        <fullName evidence="2">WGR and DUF4132 domain-containing protein</fullName>
    </submittedName>
</protein>
<accession>A0ABN3JJG9</accession>
<name>A0ABN3JJG9_9ACTN</name>
<dbReference type="Pfam" id="PF13569">
    <property type="entry name" value="DUF4132"/>
    <property type="match status" value="1"/>
</dbReference>
<gene>
    <name evidence="2" type="ORF">GCM10010191_52670</name>
</gene>
<dbReference type="InterPro" id="IPR025406">
    <property type="entry name" value="DUF4132"/>
</dbReference>
<dbReference type="Proteomes" id="UP001501231">
    <property type="component" value="Unassembled WGS sequence"/>
</dbReference>
<evidence type="ECO:0000259" key="1">
    <source>
        <dbReference type="Pfam" id="PF13569"/>
    </source>
</evidence>
<keyword evidence="3" id="KW-1185">Reference proteome</keyword>
<evidence type="ECO:0000313" key="3">
    <source>
        <dbReference type="Proteomes" id="UP001501231"/>
    </source>
</evidence>
<evidence type="ECO:0000313" key="2">
    <source>
        <dbReference type="EMBL" id="GAA2432163.1"/>
    </source>
</evidence>
<feature type="domain" description="DUF4132" evidence="1">
    <location>
        <begin position="842"/>
        <end position="1021"/>
    </location>
</feature>
<proteinExistence type="predicted"/>
<reference evidence="2 3" key="1">
    <citation type="journal article" date="2019" name="Int. J. Syst. Evol. Microbiol.">
        <title>The Global Catalogue of Microorganisms (GCM) 10K type strain sequencing project: providing services to taxonomists for standard genome sequencing and annotation.</title>
        <authorList>
            <consortium name="The Broad Institute Genomics Platform"/>
            <consortium name="The Broad Institute Genome Sequencing Center for Infectious Disease"/>
            <person name="Wu L."/>
            <person name="Ma J."/>
        </authorList>
    </citation>
    <scope>NUCLEOTIDE SEQUENCE [LARGE SCALE GENOMIC DNA]</scope>
    <source>
        <strain evidence="2 3">JCM 3325</strain>
    </source>
</reference>
<dbReference type="EMBL" id="BAAARW010000020">
    <property type="protein sequence ID" value="GAA2432163.1"/>
    <property type="molecule type" value="Genomic_DNA"/>
</dbReference>
<organism evidence="2 3">
    <name type="scientific">Actinomadura vinacea</name>
    <dbReference type="NCBI Taxonomy" id="115336"/>
    <lineage>
        <taxon>Bacteria</taxon>
        <taxon>Bacillati</taxon>
        <taxon>Actinomycetota</taxon>
        <taxon>Actinomycetes</taxon>
        <taxon>Streptosporangiales</taxon>
        <taxon>Thermomonosporaceae</taxon>
        <taxon>Actinomadura</taxon>
    </lineage>
</organism>